<comment type="caution">
    <text evidence="1">The sequence shown here is derived from an EMBL/GenBank/DDBJ whole genome shotgun (WGS) entry which is preliminary data.</text>
</comment>
<dbReference type="AlphaFoldDB" id="A0AAV4TN58"/>
<dbReference type="EMBL" id="BPLQ01010045">
    <property type="protein sequence ID" value="GIY48008.1"/>
    <property type="molecule type" value="Genomic_DNA"/>
</dbReference>
<name>A0AAV4TN58_9ARAC</name>
<reference evidence="1 2" key="1">
    <citation type="submission" date="2021-06" db="EMBL/GenBank/DDBJ databases">
        <title>Caerostris darwini draft genome.</title>
        <authorList>
            <person name="Kono N."/>
            <person name="Arakawa K."/>
        </authorList>
    </citation>
    <scope>NUCLEOTIDE SEQUENCE [LARGE SCALE GENOMIC DNA]</scope>
</reference>
<proteinExistence type="predicted"/>
<organism evidence="1 2">
    <name type="scientific">Caerostris darwini</name>
    <dbReference type="NCBI Taxonomy" id="1538125"/>
    <lineage>
        <taxon>Eukaryota</taxon>
        <taxon>Metazoa</taxon>
        <taxon>Ecdysozoa</taxon>
        <taxon>Arthropoda</taxon>
        <taxon>Chelicerata</taxon>
        <taxon>Arachnida</taxon>
        <taxon>Araneae</taxon>
        <taxon>Araneomorphae</taxon>
        <taxon>Entelegynae</taxon>
        <taxon>Araneoidea</taxon>
        <taxon>Araneidae</taxon>
        <taxon>Caerostris</taxon>
    </lineage>
</organism>
<dbReference type="Proteomes" id="UP001054837">
    <property type="component" value="Unassembled WGS sequence"/>
</dbReference>
<sequence length="128" mass="14300">MGDLGDHRSDFKIMGDLGDHRSDFKIMGDLGDHRSDFKIMVEGWDNQELSVSKFGHSGFDPLHGDEWTSSLFFNQPRLQPIGRFESNLEGSLIINVANPRIEPGASLTYCRANQELDPFLGVENSCGI</sequence>
<gene>
    <name evidence="1" type="ORF">CDAR_117511</name>
</gene>
<accession>A0AAV4TN58</accession>
<protein>
    <submittedName>
        <fullName evidence="1">Uncharacterized protein</fullName>
    </submittedName>
</protein>
<keyword evidence="2" id="KW-1185">Reference proteome</keyword>
<evidence type="ECO:0000313" key="1">
    <source>
        <dbReference type="EMBL" id="GIY48008.1"/>
    </source>
</evidence>
<evidence type="ECO:0000313" key="2">
    <source>
        <dbReference type="Proteomes" id="UP001054837"/>
    </source>
</evidence>